<dbReference type="InterPro" id="IPR036191">
    <property type="entry name" value="RRF_sf"/>
</dbReference>
<evidence type="ECO:0000256" key="3">
    <source>
        <dbReference type="ARBA" id="ARBA00014063"/>
    </source>
</evidence>
<keyword evidence="4" id="KW-0648">Protein biosynthesis</keyword>
<evidence type="ECO:0000259" key="6">
    <source>
        <dbReference type="Pfam" id="PF01765"/>
    </source>
</evidence>
<evidence type="ECO:0000256" key="1">
    <source>
        <dbReference type="ARBA" id="ARBA00002952"/>
    </source>
</evidence>
<dbReference type="GO" id="GO:0032544">
    <property type="term" value="P:plastid translation"/>
    <property type="evidence" value="ECO:0000318"/>
    <property type="project" value="GO_Central"/>
</dbReference>
<protein>
    <recommendedName>
        <fullName evidence="3">Ribosome-recycling factor, chloroplastic</fullName>
    </recommendedName>
    <alternativeName>
        <fullName evidence="5">Ribosome-releasing factor, chloroplastic</fullName>
    </alternativeName>
</protein>
<comment type="similarity">
    <text evidence="2">Belongs to the RRF family.</text>
</comment>
<dbReference type="AlphaFoldDB" id="A0A0K9NXC8"/>
<dbReference type="STRING" id="29655.A0A0K9NXC8"/>
<sequence length="179" mass="20760">MEKVIESIRANFKSVNTGRAISTMLDQIEVEYQGTIVKLKTIAQISVKKINSLIVDPYLIEKAIMNSSYLCFTLNNDRQVLFVEIPQLTFDIRKELSKLVAKYAQDGKVGIRNIRRMQLKAYDKHQKTKNISEDNVKDLSSDLQKMTDEYMMKIVIVQKQKDELLTLNPKFHFPMNSLK</sequence>
<dbReference type="Pfam" id="PF01765">
    <property type="entry name" value="RRF"/>
    <property type="match status" value="1"/>
</dbReference>
<dbReference type="Proteomes" id="UP000036987">
    <property type="component" value="Unassembled WGS sequence"/>
</dbReference>
<reference evidence="8" key="1">
    <citation type="journal article" date="2016" name="Nature">
        <title>The genome of the seagrass Zostera marina reveals angiosperm adaptation to the sea.</title>
        <authorList>
            <person name="Olsen J.L."/>
            <person name="Rouze P."/>
            <person name="Verhelst B."/>
            <person name="Lin Y.-C."/>
            <person name="Bayer T."/>
            <person name="Collen J."/>
            <person name="Dattolo E."/>
            <person name="De Paoli E."/>
            <person name="Dittami S."/>
            <person name="Maumus F."/>
            <person name="Michel G."/>
            <person name="Kersting A."/>
            <person name="Lauritano C."/>
            <person name="Lohaus R."/>
            <person name="Toepel M."/>
            <person name="Tonon T."/>
            <person name="Vanneste K."/>
            <person name="Amirebrahimi M."/>
            <person name="Brakel J."/>
            <person name="Bostroem C."/>
            <person name="Chovatia M."/>
            <person name="Grimwood J."/>
            <person name="Jenkins J.W."/>
            <person name="Jueterbock A."/>
            <person name="Mraz A."/>
            <person name="Stam W.T."/>
            <person name="Tice H."/>
            <person name="Bornberg-Bauer E."/>
            <person name="Green P.J."/>
            <person name="Pearson G.A."/>
            <person name="Procaccini G."/>
            <person name="Duarte C.M."/>
            <person name="Schmutz J."/>
            <person name="Reusch T.B.H."/>
            <person name="Van de Peer Y."/>
        </authorList>
    </citation>
    <scope>NUCLEOTIDE SEQUENCE [LARGE SCALE GENOMIC DNA]</scope>
    <source>
        <strain evidence="8">cv. Finnish</strain>
    </source>
</reference>
<dbReference type="PANTHER" id="PTHR20982">
    <property type="entry name" value="RIBOSOME RECYCLING FACTOR"/>
    <property type="match status" value="1"/>
</dbReference>
<dbReference type="Gene3D" id="3.30.1360.40">
    <property type="match status" value="1"/>
</dbReference>
<proteinExistence type="inferred from homology"/>
<comment type="caution">
    <text evidence="7">The sequence shown here is derived from an EMBL/GenBank/DDBJ whole genome shotgun (WGS) entry which is preliminary data.</text>
</comment>
<name>A0A0K9NXC8_ZOSMR</name>
<dbReference type="SUPFAM" id="SSF55194">
    <property type="entry name" value="Ribosome recycling factor, RRF"/>
    <property type="match status" value="1"/>
</dbReference>
<dbReference type="GO" id="GO:0043023">
    <property type="term" value="F:ribosomal large subunit binding"/>
    <property type="evidence" value="ECO:0000318"/>
    <property type="project" value="GO_Central"/>
</dbReference>
<dbReference type="EMBL" id="LFYR01001488">
    <property type="protein sequence ID" value="KMZ61414.1"/>
    <property type="molecule type" value="Genomic_DNA"/>
</dbReference>
<dbReference type="InterPro" id="IPR023584">
    <property type="entry name" value="Ribosome_recyc_fac_dom"/>
</dbReference>
<gene>
    <name evidence="7" type="ORF">ZOSMA_52G00640</name>
</gene>
<evidence type="ECO:0000256" key="5">
    <source>
        <dbReference type="ARBA" id="ARBA00032397"/>
    </source>
</evidence>
<dbReference type="OrthoDB" id="407355at2759"/>
<comment type="function">
    <text evidence="1">Responsible for the release of ribosomes from messenger RNA at the termination of chloroplastic protein biosynthesis.</text>
</comment>
<dbReference type="PANTHER" id="PTHR20982:SF3">
    <property type="entry name" value="MITOCHONDRIAL RIBOSOME RECYCLING FACTOR PSEUDO 1"/>
    <property type="match status" value="1"/>
</dbReference>
<evidence type="ECO:0000256" key="2">
    <source>
        <dbReference type="ARBA" id="ARBA00005912"/>
    </source>
</evidence>
<accession>A0A0K9NXC8</accession>
<evidence type="ECO:0000256" key="4">
    <source>
        <dbReference type="ARBA" id="ARBA00022917"/>
    </source>
</evidence>
<dbReference type="Gene3D" id="1.10.132.20">
    <property type="entry name" value="Ribosome-recycling factor"/>
    <property type="match status" value="1"/>
</dbReference>
<feature type="domain" description="Ribosome recycling factor" evidence="6">
    <location>
        <begin position="10"/>
        <end position="162"/>
    </location>
</feature>
<organism evidence="7 8">
    <name type="scientific">Zostera marina</name>
    <name type="common">Eelgrass</name>
    <dbReference type="NCBI Taxonomy" id="29655"/>
    <lineage>
        <taxon>Eukaryota</taxon>
        <taxon>Viridiplantae</taxon>
        <taxon>Streptophyta</taxon>
        <taxon>Embryophyta</taxon>
        <taxon>Tracheophyta</taxon>
        <taxon>Spermatophyta</taxon>
        <taxon>Magnoliopsida</taxon>
        <taxon>Liliopsida</taxon>
        <taxon>Zosteraceae</taxon>
        <taxon>Zostera</taxon>
    </lineage>
</organism>
<dbReference type="GO" id="GO:0009507">
    <property type="term" value="C:chloroplast"/>
    <property type="evidence" value="ECO:0000318"/>
    <property type="project" value="GO_Central"/>
</dbReference>
<dbReference type="InterPro" id="IPR002661">
    <property type="entry name" value="Ribosome_recyc_fac"/>
</dbReference>
<evidence type="ECO:0000313" key="7">
    <source>
        <dbReference type="EMBL" id="KMZ61414.1"/>
    </source>
</evidence>
<keyword evidence="8" id="KW-1185">Reference proteome</keyword>
<evidence type="ECO:0000313" key="8">
    <source>
        <dbReference type="Proteomes" id="UP000036987"/>
    </source>
</evidence>